<evidence type="ECO:0000256" key="1">
    <source>
        <dbReference type="SAM" id="Phobius"/>
    </source>
</evidence>
<proteinExistence type="predicted"/>
<reference evidence="2 3" key="1">
    <citation type="submission" date="2016-11" db="EMBL/GenBank/DDBJ databases">
        <authorList>
            <person name="Jaros S."/>
            <person name="Januszkiewicz K."/>
            <person name="Wedrychowicz H."/>
        </authorList>
    </citation>
    <scope>NUCLEOTIDE SEQUENCE [LARGE SCALE GENOMIC DNA]</scope>
    <source>
        <strain evidence="2 3">DSM 21425</strain>
    </source>
</reference>
<dbReference type="Proteomes" id="UP000184225">
    <property type="component" value="Unassembled WGS sequence"/>
</dbReference>
<dbReference type="STRING" id="579105.SAMN04488096_106239"/>
<feature type="transmembrane region" description="Helical" evidence="1">
    <location>
        <begin position="6"/>
        <end position="29"/>
    </location>
</feature>
<organism evidence="2 3">
    <name type="scientific">Mesonia phycicola</name>
    <dbReference type="NCBI Taxonomy" id="579105"/>
    <lineage>
        <taxon>Bacteria</taxon>
        <taxon>Pseudomonadati</taxon>
        <taxon>Bacteroidota</taxon>
        <taxon>Flavobacteriia</taxon>
        <taxon>Flavobacteriales</taxon>
        <taxon>Flavobacteriaceae</taxon>
        <taxon>Mesonia</taxon>
    </lineage>
</organism>
<dbReference type="RefSeq" id="WP_073151703.1">
    <property type="nucleotide sequence ID" value="NZ_FQYY01000006.1"/>
</dbReference>
<accession>A0A1M6FNU4</accession>
<dbReference type="AlphaFoldDB" id="A0A1M6FNU4"/>
<sequence length="60" mass="7001">MKKNKILVLVFKSIVELFQVLRLLFQAWFTHTKSALKSKYQEFSADVKLKEIPSATEELS</sequence>
<keyword evidence="1" id="KW-1133">Transmembrane helix</keyword>
<evidence type="ECO:0000313" key="2">
    <source>
        <dbReference type="EMBL" id="SHI99335.1"/>
    </source>
</evidence>
<protein>
    <submittedName>
        <fullName evidence="2">Uncharacterized protein</fullName>
    </submittedName>
</protein>
<gene>
    <name evidence="2" type="ORF">SAMN04488096_106239</name>
</gene>
<keyword evidence="1" id="KW-0812">Transmembrane</keyword>
<name>A0A1M6FNU4_9FLAO</name>
<evidence type="ECO:0000313" key="3">
    <source>
        <dbReference type="Proteomes" id="UP000184225"/>
    </source>
</evidence>
<keyword evidence="1" id="KW-0472">Membrane</keyword>
<dbReference type="EMBL" id="FQYY01000006">
    <property type="protein sequence ID" value="SHI99335.1"/>
    <property type="molecule type" value="Genomic_DNA"/>
</dbReference>
<keyword evidence="3" id="KW-1185">Reference proteome</keyword>